<dbReference type="CDD" id="cd07724">
    <property type="entry name" value="POD-like_MBL-fold"/>
    <property type="match status" value="1"/>
</dbReference>
<dbReference type="SMART" id="SM00450">
    <property type="entry name" value="RHOD"/>
    <property type="match status" value="1"/>
</dbReference>
<organism evidence="4 5">
    <name type="scientific">Saccharopolyspora antimicrobica</name>
    <dbReference type="NCBI Taxonomy" id="455193"/>
    <lineage>
        <taxon>Bacteria</taxon>
        <taxon>Bacillati</taxon>
        <taxon>Actinomycetota</taxon>
        <taxon>Actinomycetes</taxon>
        <taxon>Pseudonocardiales</taxon>
        <taxon>Pseudonocardiaceae</taxon>
        <taxon>Saccharopolyspora</taxon>
    </lineage>
</organism>
<proteinExistence type="predicted"/>
<evidence type="ECO:0000313" key="3">
    <source>
        <dbReference type="EMBL" id="RKT84553.1"/>
    </source>
</evidence>
<dbReference type="Pfam" id="PF00581">
    <property type="entry name" value="Rhodanese"/>
    <property type="match status" value="1"/>
</dbReference>
<dbReference type="Gene3D" id="3.40.250.10">
    <property type="entry name" value="Rhodanese-like domain"/>
    <property type="match status" value="2"/>
</dbReference>
<dbReference type="RefSeq" id="WP_093151168.1">
    <property type="nucleotide sequence ID" value="NZ_FOUP01000003.1"/>
</dbReference>
<dbReference type="PROSITE" id="PS50206">
    <property type="entry name" value="RHODANESE_3"/>
    <property type="match status" value="1"/>
</dbReference>
<dbReference type="AlphaFoldDB" id="A0A1I4XLG5"/>
<dbReference type="CDD" id="cd00158">
    <property type="entry name" value="RHOD"/>
    <property type="match status" value="1"/>
</dbReference>
<dbReference type="InterPro" id="IPR001763">
    <property type="entry name" value="Rhodanese-like_dom"/>
</dbReference>
<dbReference type="InterPro" id="IPR001279">
    <property type="entry name" value="Metallo-B-lactamas"/>
</dbReference>
<feature type="domain" description="Rhodanese" evidence="2">
    <location>
        <begin position="350"/>
        <end position="436"/>
    </location>
</feature>
<evidence type="ECO:0000256" key="1">
    <source>
        <dbReference type="ARBA" id="ARBA00022723"/>
    </source>
</evidence>
<dbReference type="Pfam" id="PF00753">
    <property type="entry name" value="Lactamase_B"/>
    <property type="match status" value="1"/>
</dbReference>
<dbReference type="InterPro" id="IPR036866">
    <property type="entry name" value="RibonucZ/Hydroxyglut_hydro"/>
</dbReference>
<dbReference type="SUPFAM" id="SSF52821">
    <property type="entry name" value="Rhodanese/Cell cycle control phosphatase"/>
    <property type="match status" value="2"/>
</dbReference>
<dbReference type="STRING" id="455193.SAMN05421805_103487"/>
<evidence type="ECO:0000313" key="5">
    <source>
        <dbReference type="Proteomes" id="UP000199398"/>
    </source>
</evidence>
<dbReference type="InterPro" id="IPR036873">
    <property type="entry name" value="Rhodanese-like_dom_sf"/>
</dbReference>
<dbReference type="Proteomes" id="UP000199398">
    <property type="component" value="Unassembled WGS sequence"/>
</dbReference>
<dbReference type="Gene3D" id="3.60.15.10">
    <property type="entry name" value="Ribonuclease Z/Hydroxyacylglutathione hydrolase-like"/>
    <property type="match status" value="1"/>
</dbReference>
<name>A0A1I4XLG5_9PSEU</name>
<dbReference type="GO" id="GO:0070813">
    <property type="term" value="P:hydrogen sulfide metabolic process"/>
    <property type="evidence" value="ECO:0007669"/>
    <property type="project" value="TreeGrafter"/>
</dbReference>
<reference evidence="3 6" key="2">
    <citation type="submission" date="2018-10" db="EMBL/GenBank/DDBJ databases">
        <title>Sequencing the genomes of 1000 actinobacteria strains.</title>
        <authorList>
            <person name="Klenk H.-P."/>
        </authorList>
    </citation>
    <scope>NUCLEOTIDE SEQUENCE [LARGE SCALE GENOMIC DNA]</scope>
    <source>
        <strain evidence="3 6">DSM 45119</strain>
    </source>
</reference>
<accession>A0A1I4XLG5</accession>
<dbReference type="InterPro" id="IPR051682">
    <property type="entry name" value="Mito_Persulfide_Diox"/>
</dbReference>
<dbReference type="OrthoDB" id="3196337at2"/>
<dbReference type="EMBL" id="FOUP01000003">
    <property type="protein sequence ID" value="SFN26446.1"/>
    <property type="molecule type" value="Genomic_DNA"/>
</dbReference>
<evidence type="ECO:0000313" key="4">
    <source>
        <dbReference type="EMBL" id="SFN26446.1"/>
    </source>
</evidence>
<evidence type="ECO:0000259" key="2">
    <source>
        <dbReference type="PROSITE" id="PS50206"/>
    </source>
</evidence>
<dbReference type="Proteomes" id="UP000270697">
    <property type="component" value="Unassembled WGS sequence"/>
</dbReference>
<gene>
    <name evidence="3" type="ORF">ATL45_2871</name>
    <name evidence="4" type="ORF">SAMN05421805_103487</name>
</gene>
<evidence type="ECO:0000313" key="6">
    <source>
        <dbReference type="Proteomes" id="UP000270697"/>
    </source>
</evidence>
<keyword evidence="1" id="KW-0479">Metal-binding</keyword>
<dbReference type="SMART" id="SM00849">
    <property type="entry name" value="Lactamase_B"/>
    <property type="match status" value="1"/>
</dbReference>
<sequence>MVEVETVETASLGARSYLVCDDGRAVVIDPVRDVDRFLAAAGRRGVRITHVLDTHLHHDHLSGGLELCRLTGAEYGLAAADQVSHARPLVEGDVLEVSPQLRLRVLATPGHTFHHLSFVLENADGAIGVFTGDSLLSGSTGRTDLLGPQHSEDLARLQHASVRKLAELLPGSAQVWPTHGDNATIGQQLKVNAAFHLDEDAFVDQALTSLDPVPGYYARLSARNRSGPDPVDLREPIRLRPAELARRLRTGEWVIDLRSRREFSRAHLAGTLCLGLDGPLAHWLGWLADWSAPMTLLGETAEQIAAAKRELARIGLDRTTAAVGSPDELAPDPSLVRGLPSATFADLAEAGPGTVVLDVRMRREWRTCHLRGAAHIPLFELRDRSDELPDGVVWVHCSAGYRAAVAASLLAREGREVVFVDEDFTAAHRTGLALASSDR</sequence>
<dbReference type="SUPFAM" id="SSF56281">
    <property type="entry name" value="Metallo-hydrolase/oxidoreductase"/>
    <property type="match status" value="1"/>
</dbReference>
<dbReference type="GO" id="GO:0050313">
    <property type="term" value="F:sulfur dioxygenase activity"/>
    <property type="evidence" value="ECO:0007669"/>
    <property type="project" value="InterPro"/>
</dbReference>
<dbReference type="PANTHER" id="PTHR43084:SF1">
    <property type="entry name" value="PERSULFIDE DIOXYGENASE ETHE1, MITOCHONDRIAL"/>
    <property type="match status" value="1"/>
</dbReference>
<dbReference type="GO" id="GO:0046872">
    <property type="term" value="F:metal ion binding"/>
    <property type="evidence" value="ECO:0007669"/>
    <property type="project" value="UniProtKB-KW"/>
</dbReference>
<dbReference type="InterPro" id="IPR044528">
    <property type="entry name" value="POD-like_MBL-fold"/>
</dbReference>
<dbReference type="GO" id="GO:0006749">
    <property type="term" value="P:glutathione metabolic process"/>
    <property type="evidence" value="ECO:0007669"/>
    <property type="project" value="InterPro"/>
</dbReference>
<reference evidence="4 5" key="1">
    <citation type="submission" date="2016-10" db="EMBL/GenBank/DDBJ databases">
        <authorList>
            <person name="de Groot N.N."/>
        </authorList>
    </citation>
    <scope>NUCLEOTIDE SEQUENCE [LARGE SCALE GENOMIC DNA]</scope>
    <source>
        <strain evidence="4 5">CPCC 201259</strain>
    </source>
</reference>
<dbReference type="EMBL" id="RBXX01000002">
    <property type="protein sequence ID" value="RKT84553.1"/>
    <property type="molecule type" value="Genomic_DNA"/>
</dbReference>
<keyword evidence="6" id="KW-1185">Reference proteome</keyword>
<protein>
    <submittedName>
        <fullName evidence="4">Glyoxylase, beta-lactamase superfamily II</fullName>
    </submittedName>
    <submittedName>
        <fullName evidence="3">Glyoxylase-like metal-dependent hydrolase (Beta-lactamase superfamily II)</fullName>
    </submittedName>
</protein>
<dbReference type="PANTHER" id="PTHR43084">
    <property type="entry name" value="PERSULFIDE DIOXYGENASE ETHE1"/>
    <property type="match status" value="1"/>
</dbReference>